<reference evidence="3" key="1">
    <citation type="submission" date="2016-03" db="EMBL/GenBank/DDBJ databases">
        <title>Complete genome sequence of the type strain Actinoalloteichus hymeniacidonis DSM 45092.</title>
        <authorList>
            <person name="Schaffert L."/>
            <person name="Albersmeier A."/>
            <person name="Winkler A."/>
            <person name="Kalinowski J."/>
            <person name="Zotchev S."/>
            <person name="Ruckert C."/>
        </authorList>
    </citation>
    <scope>NUCLEOTIDE SEQUENCE [LARGE SCALE GENOMIC DNA]</scope>
    <source>
        <strain evidence="3">HPA177(T) (DSM 45092(T))</strain>
    </source>
</reference>
<dbReference type="PANTHER" id="PTHR30283">
    <property type="entry name" value="PEROXIDE STRESS RESPONSE PROTEIN YAAA"/>
    <property type="match status" value="1"/>
</dbReference>
<organism evidence="2 3">
    <name type="scientific">Actinoalloteichus hymeniacidonis</name>
    <dbReference type="NCBI Taxonomy" id="340345"/>
    <lineage>
        <taxon>Bacteria</taxon>
        <taxon>Bacillati</taxon>
        <taxon>Actinomycetota</taxon>
        <taxon>Actinomycetes</taxon>
        <taxon>Pseudonocardiales</taxon>
        <taxon>Pseudonocardiaceae</taxon>
        <taxon>Actinoalloteichus</taxon>
    </lineage>
</organism>
<keyword evidence="3" id="KW-1185">Reference proteome</keyword>
<dbReference type="PANTHER" id="PTHR30283:SF4">
    <property type="entry name" value="PEROXIDE STRESS RESISTANCE PROTEIN YAAA"/>
    <property type="match status" value="1"/>
</dbReference>
<protein>
    <submittedName>
        <fullName evidence="2">Uncharacterized protein</fullName>
    </submittedName>
</protein>
<dbReference type="KEGG" id="ahm:TL08_09115"/>
<dbReference type="EMBL" id="CP014859">
    <property type="protein sequence ID" value="AOS62638.1"/>
    <property type="molecule type" value="Genomic_DNA"/>
</dbReference>
<dbReference type="Proteomes" id="UP000095210">
    <property type="component" value="Chromosome"/>
</dbReference>
<evidence type="ECO:0000313" key="2">
    <source>
        <dbReference type="EMBL" id="AOS62638.1"/>
    </source>
</evidence>
<feature type="region of interest" description="Disordered" evidence="1">
    <location>
        <begin position="259"/>
        <end position="281"/>
    </location>
</feature>
<dbReference type="NCBIfam" id="NF002544">
    <property type="entry name" value="PRK02101.2-1"/>
    <property type="match status" value="1"/>
</dbReference>
<sequence>MPERLDAGSGPPPRYGARVLVLLPPSETKASGGDGPPLDLDALSFPELTEVRRSLAESLVTLAADRPASLAALGLSPRQESEVDRNATLFTSPTLPALARYTGVVYDALDLASLSTADRLRADRRLVVSSALFGLVRGGDRIPGYRLSAGSRLPGAGTLRGRWRPVAGPVLAEWAGLIVDLRSGAYAALAEAPAAVTVRVLSEDASGVRSVVSHANKHLKGRLARALVRIESEPTDIDEVVTAAEKLGLTAERHGTRGLDLIAPHSTGGTGNSVAPSPGNH</sequence>
<name>A0AAC9MWW8_9PSEU</name>
<feature type="compositionally biased region" description="Polar residues" evidence="1">
    <location>
        <begin position="272"/>
        <end position="281"/>
    </location>
</feature>
<dbReference type="GO" id="GO:0005829">
    <property type="term" value="C:cytosol"/>
    <property type="evidence" value="ECO:0007669"/>
    <property type="project" value="TreeGrafter"/>
</dbReference>
<dbReference type="GO" id="GO:0033194">
    <property type="term" value="P:response to hydroperoxide"/>
    <property type="evidence" value="ECO:0007669"/>
    <property type="project" value="TreeGrafter"/>
</dbReference>
<dbReference type="Pfam" id="PF03883">
    <property type="entry name" value="H2O2_YaaD"/>
    <property type="match status" value="1"/>
</dbReference>
<evidence type="ECO:0000313" key="3">
    <source>
        <dbReference type="Proteomes" id="UP000095210"/>
    </source>
</evidence>
<gene>
    <name evidence="2" type="ORF">TL08_09115</name>
</gene>
<evidence type="ECO:0000256" key="1">
    <source>
        <dbReference type="SAM" id="MobiDB-lite"/>
    </source>
</evidence>
<proteinExistence type="predicted"/>
<dbReference type="InterPro" id="IPR005583">
    <property type="entry name" value="YaaA"/>
</dbReference>
<accession>A0AAC9MWW8</accession>
<dbReference type="AlphaFoldDB" id="A0AAC9MWW8"/>